<sequence length="181" mass="20285">MTKRVDFSLVSVDTSVPFDPTGRYSFSLLDTTTGNVTFECMDCQFAPEGTQDMWEDSYASYGKQVCLPKDHCHRFLIGINHERSWHSRPITEDFESFTLNWDGESVLDGFNAFTFGRIDFGQCESKCSSDQAEFEFYMTRNQTEYGSHLAWKSTGGDGSVLYADSAPVGASLLHNGGMVDL</sequence>
<evidence type="ECO:0000313" key="2">
    <source>
        <dbReference type="Proteomes" id="UP001530400"/>
    </source>
</evidence>
<evidence type="ECO:0000313" key="1">
    <source>
        <dbReference type="EMBL" id="KAL3783558.1"/>
    </source>
</evidence>
<protein>
    <submittedName>
        <fullName evidence="1">Uncharacterized protein</fullName>
    </submittedName>
</protein>
<reference evidence="1 2" key="1">
    <citation type="submission" date="2024-10" db="EMBL/GenBank/DDBJ databases">
        <title>Updated reference genomes for cyclostephanoid diatoms.</title>
        <authorList>
            <person name="Roberts W.R."/>
            <person name="Alverson A.J."/>
        </authorList>
    </citation>
    <scope>NUCLEOTIDE SEQUENCE [LARGE SCALE GENOMIC DNA]</scope>
    <source>
        <strain evidence="1 2">AJA010-31</strain>
    </source>
</reference>
<organism evidence="1 2">
    <name type="scientific">Cyclotella atomus</name>
    <dbReference type="NCBI Taxonomy" id="382360"/>
    <lineage>
        <taxon>Eukaryota</taxon>
        <taxon>Sar</taxon>
        <taxon>Stramenopiles</taxon>
        <taxon>Ochrophyta</taxon>
        <taxon>Bacillariophyta</taxon>
        <taxon>Coscinodiscophyceae</taxon>
        <taxon>Thalassiosirophycidae</taxon>
        <taxon>Stephanodiscales</taxon>
        <taxon>Stephanodiscaceae</taxon>
        <taxon>Cyclotella</taxon>
    </lineage>
</organism>
<gene>
    <name evidence="1" type="ORF">ACHAWO_003264</name>
</gene>
<comment type="caution">
    <text evidence="1">The sequence shown here is derived from an EMBL/GenBank/DDBJ whole genome shotgun (WGS) entry which is preliminary data.</text>
</comment>
<dbReference type="Proteomes" id="UP001530400">
    <property type="component" value="Unassembled WGS sequence"/>
</dbReference>
<dbReference type="EMBL" id="JALLPJ020000760">
    <property type="protein sequence ID" value="KAL3783558.1"/>
    <property type="molecule type" value="Genomic_DNA"/>
</dbReference>
<dbReference type="AlphaFoldDB" id="A0ABD3P7Z7"/>
<proteinExistence type="predicted"/>
<keyword evidence="2" id="KW-1185">Reference proteome</keyword>
<accession>A0ABD3P7Z7</accession>
<name>A0ABD3P7Z7_9STRA</name>